<dbReference type="Pfam" id="PF00078">
    <property type="entry name" value="RVT_1"/>
    <property type="match status" value="1"/>
</dbReference>
<evidence type="ECO:0000313" key="18">
    <source>
        <dbReference type="EMBL" id="UYV77352.1"/>
    </source>
</evidence>
<dbReference type="InterPro" id="IPR014352">
    <property type="entry name" value="FERM/acyl-CoA-bd_prot_sf"/>
</dbReference>
<feature type="region of interest" description="Disordered" evidence="12">
    <location>
        <begin position="4076"/>
        <end position="4099"/>
    </location>
</feature>
<dbReference type="Pfam" id="PF21896">
    <property type="entry name" value="Talin_IBS2B"/>
    <property type="match status" value="9"/>
</dbReference>
<keyword evidence="10" id="KW-0206">Cytoskeleton</keyword>
<dbReference type="SUPFAM" id="SSF109880">
    <property type="entry name" value="A middle domain of Talin 1"/>
    <property type="match status" value="1"/>
</dbReference>
<dbReference type="InterPro" id="IPR041373">
    <property type="entry name" value="RT_RNaseH"/>
</dbReference>
<feature type="region of interest" description="Disordered" evidence="12">
    <location>
        <begin position="6261"/>
        <end position="6309"/>
    </location>
</feature>
<dbReference type="Pfam" id="PF00665">
    <property type="entry name" value="rve"/>
    <property type="match status" value="1"/>
</dbReference>
<dbReference type="CDD" id="cd14473">
    <property type="entry name" value="FERM_B-lobe"/>
    <property type="match status" value="1"/>
</dbReference>
<dbReference type="InterPro" id="IPR035964">
    <property type="entry name" value="I/LWEQ_dom_sf"/>
</dbReference>
<feature type="domain" description="I/LWEQ" evidence="16">
    <location>
        <begin position="5712"/>
        <end position="5981"/>
    </location>
</feature>
<dbReference type="Gene3D" id="3.10.20.90">
    <property type="entry name" value="Phosphatidylinositol 3-kinase Catalytic Subunit, Chain A, domain 1"/>
    <property type="match status" value="2"/>
</dbReference>
<dbReference type="Pfam" id="PF25177">
    <property type="entry name" value="Talin_VBS2"/>
    <property type="match status" value="2"/>
</dbReference>
<dbReference type="EC" id="2.7.7.49" evidence="2"/>
<evidence type="ECO:0000256" key="8">
    <source>
        <dbReference type="ARBA" id="ARBA00022801"/>
    </source>
</evidence>
<dbReference type="Pfam" id="PF02174">
    <property type="entry name" value="IRS"/>
    <property type="match status" value="1"/>
</dbReference>
<dbReference type="InterPro" id="IPR000477">
    <property type="entry name" value="RT_dom"/>
</dbReference>
<dbReference type="InterPro" id="IPR043502">
    <property type="entry name" value="DNA/RNA_pol_sf"/>
</dbReference>
<reference evidence="18 19" key="1">
    <citation type="submission" date="2022-01" db="EMBL/GenBank/DDBJ databases">
        <title>A chromosomal length assembly of Cordylochernes scorpioides.</title>
        <authorList>
            <person name="Zeh D."/>
            <person name="Zeh J."/>
        </authorList>
    </citation>
    <scope>NUCLEOTIDE SEQUENCE [LARGE SCALE GENOMIC DNA]</scope>
    <source>
        <strain evidence="18">IN4F17</strain>
        <tissue evidence="18">Whole Body</tissue>
    </source>
</reference>
<dbReference type="Pfam" id="PF16511">
    <property type="entry name" value="FERM_f0"/>
    <property type="match status" value="1"/>
</dbReference>
<dbReference type="InterPro" id="IPR036476">
    <property type="entry name" value="Talin_cent_sf"/>
</dbReference>
<dbReference type="InterPro" id="IPR001584">
    <property type="entry name" value="Integrase_cat-core"/>
</dbReference>
<dbReference type="CDD" id="cd10569">
    <property type="entry name" value="FERM_C_Talin"/>
    <property type="match status" value="1"/>
</dbReference>
<keyword evidence="5" id="KW-0548">Nucleotidyltransferase</keyword>
<dbReference type="CDD" id="cd17090">
    <property type="entry name" value="FERM_F1_TLN"/>
    <property type="match status" value="1"/>
</dbReference>
<evidence type="ECO:0000259" key="16">
    <source>
        <dbReference type="PROSITE" id="PS50945"/>
    </source>
</evidence>
<dbReference type="PROSITE" id="PS50057">
    <property type="entry name" value="FERM_3"/>
    <property type="match status" value="1"/>
</dbReference>
<feature type="region of interest" description="Disordered" evidence="12">
    <location>
        <begin position="6443"/>
        <end position="6500"/>
    </location>
</feature>
<dbReference type="Gene3D" id="3.10.10.10">
    <property type="entry name" value="HIV Type 1 Reverse Transcriptase, subunit A, domain 1"/>
    <property type="match status" value="1"/>
</dbReference>
<dbReference type="SUPFAM" id="SSF47031">
    <property type="entry name" value="Second domain of FERM"/>
    <property type="match status" value="1"/>
</dbReference>
<evidence type="ECO:0000256" key="5">
    <source>
        <dbReference type="ARBA" id="ARBA00022695"/>
    </source>
</evidence>
<evidence type="ECO:0000256" key="4">
    <source>
        <dbReference type="ARBA" id="ARBA00022679"/>
    </source>
</evidence>
<evidence type="ECO:0000259" key="14">
    <source>
        <dbReference type="PROSITE" id="PS50057"/>
    </source>
</evidence>
<dbReference type="InterPro" id="IPR021109">
    <property type="entry name" value="Peptidase_aspartic_dom_sf"/>
</dbReference>
<dbReference type="CDD" id="cd09274">
    <property type="entry name" value="RNase_HI_RT_Ty3"/>
    <property type="match status" value="1"/>
</dbReference>
<dbReference type="Pfam" id="PF01608">
    <property type="entry name" value="I_LWEQ"/>
    <property type="match status" value="2"/>
</dbReference>
<dbReference type="InterPro" id="IPR019748">
    <property type="entry name" value="FERM_central"/>
</dbReference>
<dbReference type="InterPro" id="IPR019749">
    <property type="entry name" value="Band_41_domain"/>
</dbReference>
<dbReference type="Pfam" id="PF08913">
    <property type="entry name" value="VBS"/>
    <property type="match status" value="3"/>
</dbReference>
<dbReference type="PROSITE" id="PS00661">
    <property type="entry name" value="FERM_2"/>
    <property type="match status" value="1"/>
</dbReference>
<dbReference type="InterPro" id="IPR029071">
    <property type="entry name" value="Ubiquitin-like_domsf"/>
</dbReference>
<dbReference type="InterPro" id="IPR011993">
    <property type="entry name" value="PH-like_dom_sf"/>
</dbReference>
<feature type="region of interest" description="Disordered" evidence="12">
    <location>
        <begin position="5981"/>
        <end position="6025"/>
    </location>
</feature>
<dbReference type="InterPro" id="IPR019747">
    <property type="entry name" value="FERM_CS"/>
</dbReference>
<dbReference type="Gene3D" id="1.20.80.10">
    <property type="match status" value="1"/>
</dbReference>
<dbReference type="InterPro" id="IPR041588">
    <property type="entry name" value="Integrase_H2C2"/>
</dbReference>
<dbReference type="SMART" id="SM01244">
    <property type="entry name" value="IRS"/>
    <property type="match status" value="1"/>
</dbReference>
<feature type="domain" description="I/LWEQ" evidence="16">
    <location>
        <begin position="2632"/>
        <end position="2917"/>
    </location>
</feature>
<dbReference type="InterPro" id="IPR002558">
    <property type="entry name" value="ILWEQ_dom"/>
</dbReference>
<dbReference type="InterPro" id="IPR054082">
    <property type="entry name" value="Talin_IBS2B"/>
</dbReference>
<evidence type="ECO:0000256" key="3">
    <source>
        <dbReference type="ARBA" id="ARBA00022490"/>
    </source>
</evidence>
<dbReference type="SUPFAM" id="SSF50729">
    <property type="entry name" value="PH domain-like"/>
    <property type="match status" value="1"/>
</dbReference>
<evidence type="ECO:0000256" key="13">
    <source>
        <dbReference type="SAM" id="Phobius"/>
    </source>
</evidence>
<dbReference type="Gene3D" id="3.30.420.10">
    <property type="entry name" value="Ribonuclease H-like superfamily/Ribonuclease H"/>
    <property type="match status" value="3"/>
</dbReference>
<keyword evidence="9" id="KW-0695">RNA-directed DNA polymerase</keyword>
<dbReference type="Gene3D" id="1.20.120.230">
    <property type="entry name" value="Alpha-catenin/vinculin-like"/>
    <property type="match status" value="8"/>
</dbReference>
<dbReference type="Gene3D" id="1.20.1410.10">
    <property type="entry name" value="I/LWEQ domain"/>
    <property type="match status" value="3"/>
</dbReference>
<accession>A0ABY6L866</accession>
<evidence type="ECO:0000313" key="19">
    <source>
        <dbReference type="Proteomes" id="UP001235939"/>
    </source>
</evidence>
<feature type="domain" description="I/LWEQ" evidence="16">
    <location>
        <begin position="3771"/>
        <end position="4040"/>
    </location>
</feature>
<feature type="region of interest" description="Disordered" evidence="12">
    <location>
        <begin position="6203"/>
        <end position="6239"/>
    </location>
</feature>
<dbReference type="Gene3D" id="3.30.70.270">
    <property type="match status" value="2"/>
</dbReference>
<dbReference type="SUPFAM" id="SSF109885">
    <property type="entry name" value="I/LWEQ domain"/>
    <property type="match status" value="8"/>
</dbReference>
<dbReference type="InterPro" id="IPR002404">
    <property type="entry name" value="IRS_PTB"/>
</dbReference>
<evidence type="ECO:0000256" key="7">
    <source>
        <dbReference type="ARBA" id="ARBA00022759"/>
    </source>
</evidence>
<dbReference type="Pfam" id="PF17917">
    <property type="entry name" value="RT_RNaseH"/>
    <property type="match status" value="1"/>
</dbReference>
<dbReference type="Proteomes" id="UP001235939">
    <property type="component" value="Chromosome 15"/>
</dbReference>
<dbReference type="Pfam" id="PF09141">
    <property type="entry name" value="Talin_middle"/>
    <property type="match status" value="1"/>
</dbReference>
<dbReference type="Pfam" id="PF21692">
    <property type="entry name" value="Talin_R4"/>
    <property type="match status" value="2"/>
</dbReference>
<feature type="coiled-coil region" evidence="11">
    <location>
        <begin position="4378"/>
        <end position="4405"/>
    </location>
</feature>
<dbReference type="Gene3D" id="2.30.29.30">
    <property type="entry name" value="Pleckstrin-homology domain (PH domain)/Phosphotyrosine-binding domain (PTB)"/>
    <property type="match status" value="1"/>
</dbReference>
<dbReference type="InterPro" id="IPR036723">
    <property type="entry name" value="Alpha-catenin/vinculin-like_sf"/>
</dbReference>
<keyword evidence="7" id="KW-0255">Endonuclease</keyword>
<evidence type="ECO:0000256" key="10">
    <source>
        <dbReference type="ARBA" id="ARBA00023212"/>
    </source>
</evidence>
<feature type="compositionally biased region" description="Low complexity" evidence="12">
    <location>
        <begin position="6264"/>
        <end position="6275"/>
    </location>
</feature>
<dbReference type="PANTHER" id="PTHR19981:SF1">
    <property type="entry name" value="RHEA, ISOFORM B"/>
    <property type="match status" value="1"/>
</dbReference>
<dbReference type="Gene3D" id="1.10.340.70">
    <property type="match status" value="1"/>
</dbReference>
<feature type="domain" description="Reverse transcriptase" evidence="15">
    <location>
        <begin position="6562"/>
        <end position="6741"/>
    </location>
</feature>
<feature type="compositionally biased region" description="Basic and acidic residues" evidence="12">
    <location>
        <begin position="5981"/>
        <end position="5996"/>
    </location>
</feature>
<dbReference type="EMBL" id="CP092877">
    <property type="protein sequence ID" value="UYV77352.1"/>
    <property type="molecule type" value="Genomic_DNA"/>
</dbReference>
<dbReference type="SUPFAM" id="SSF47220">
    <property type="entry name" value="alpha-catenin/vinculin-like"/>
    <property type="match status" value="5"/>
</dbReference>
<dbReference type="SUPFAM" id="SSF54236">
    <property type="entry name" value="Ubiquitin-like"/>
    <property type="match status" value="1"/>
</dbReference>
<evidence type="ECO:0000256" key="2">
    <source>
        <dbReference type="ARBA" id="ARBA00012493"/>
    </source>
</evidence>
<dbReference type="SUPFAM" id="SSF56672">
    <property type="entry name" value="DNA/RNA polymerases"/>
    <property type="match status" value="1"/>
</dbReference>
<protein>
    <recommendedName>
        <fullName evidence="2">RNA-directed DNA polymerase</fullName>
        <ecNumber evidence="2">2.7.7.49</ecNumber>
    </recommendedName>
</protein>
<dbReference type="InterPro" id="IPR035963">
    <property type="entry name" value="FERM_2"/>
</dbReference>
<dbReference type="Pfam" id="PF21865">
    <property type="entry name" value="TLN1-like_RS"/>
    <property type="match status" value="6"/>
</dbReference>
<dbReference type="InterPro" id="IPR054060">
    <property type="entry name" value="TLN1-like_RS"/>
</dbReference>
<dbReference type="Gene3D" id="1.20.1420.10">
    <property type="entry name" value="Talin, central domain"/>
    <property type="match status" value="20"/>
</dbReference>
<organism evidence="18 19">
    <name type="scientific">Cordylochernes scorpioides</name>
    <dbReference type="NCBI Taxonomy" id="51811"/>
    <lineage>
        <taxon>Eukaryota</taxon>
        <taxon>Metazoa</taxon>
        <taxon>Ecdysozoa</taxon>
        <taxon>Arthropoda</taxon>
        <taxon>Chelicerata</taxon>
        <taxon>Arachnida</taxon>
        <taxon>Pseudoscorpiones</taxon>
        <taxon>Cheliferoidea</taxon>
        <taxon>Chernetidae</taxon>
        <taxon>Cordylochernes</taxon>
    </lineage>
</organism>
<sequence length="7538" mass="819674">MLTVAYGEATLDRSNVYRWRSPSVQVVFPTPPSLLLQQAIGAEKDYGLFLSDEDQKKGVWLEMDYSLEHYLLRNGGLKQADRSALTFLCLNCFLVRLVAKVLDFFHSSRFQAKDMLVYKRKMRTLKVRMLDGSVKTVRVDDAQPVRKLMQVICTKIGITNHDEYSLVRETQEENKEPSYGTLTLRRWQADLAPKEMAASDMRNRRHVQLLLTWSTNAAHPDKNKMEQLKKKLKTDDDMNWVDHSKTLREQGIDEEENLLLRRKYFFSDHNVDSRDPIQLNLLYVQARDAILNGAHPVTVEQALQFGGIQCQIQFGDYNESKHKPGLFDLKDFLPKDFYKNKGIAKKVFAEHKKFSGLSEIEAKVQYVTLARSLKTYGVTFFLVKEQRKNKSKLVPRLLGVTKDSVLRLDEKTKEILETWPLTRVRKWAASPNSFTLDFGDYSDSYYSVQTPEGEQISQLIAGYIDIIIKKVGPAANWVLVVTTLCDNSNAPMTTWALREMRDPPWWKTMSHLLTPEHILACLRCTKQDLWERPLLIIKQLEEHKLMEFVEERKDFWKENGRNCLLCKDLMDDNLVHYFFQCPLLTEKRTEIFPNPNFGQFRYHRISQLLSSALDDELLIVRYFKFCTEAGRMRKNAGQRILEDDLSVNRATILQQNPGARLSQISTGSIALPAVIRVGANGAQTPGLGQVQPVRFGDVKNQAHSVYAPVSPQHSRVHSAELSEPQRAYMSLIDSGQEAVEAAQKELESKQPELESENSSIQWKQNTLDVKRQTVSSQIAAMNAATAQVITYTSVPPEEVDHPAVGAAISTIATNLPEMSKDVKMMASLMEEDSGDRLLDAARGLCVAFSELLRAAEPEEPRQGLLAAATRVGEASHALLYTIGEEPEGGQEVVMGLAKAVSNAAASLVLQAKAIATRCVEHPEPQSAVIHSATQFALATSQLVACSQVIAPTITNRVCRHQLLEAAQEVAHAMEGVVVACQESGVPDERQDVRAAADNVNSALQGLQDHVISLSAESPQEDVVEKIFTTSNRVTTAAGDTGEMMRQAHCLAKATSELITTMKGEADMVGDNDMRNRIMSAARILADATTRLLDAAKGCSNNPKDEDCQVALHRAVEDVCQATSGAASAAFKRKLIRKLENAAKETCSAATQTIAAAKGASVHLTNAPSSDELLESCMEVAAMIPKVIQGVKATMADVDSVPAQMALIKSSLAFVQPCQRMVLASRGSLASVNSPPHRLHLANACTTQEDRLAALLEALERAQGACSALEIERALAAIQEISEDLKQWKDQLEKGELKPLEGDSPENTAALMGASCRSVGSAMVQLLTAANQGQESTTGVAARDTARHLKGLAQACRAVAATGNEPAPLDCAEEAMACSKDLVSAAQAALEERPGDPSRLTAVARSVSTALSDCLSCLPALRQLDRALAAVAKSGQQLATSQQQFPTSNKPYSELQTNLNTAAASLNDSAARLVEDAPTSRLATTAEDFGRSYENLMDCGLEMAGSTVNTEVQGQVVVSLRDVSIVSSKLLSAAKLTAADPTAPFSHNQLAAAARSVTDAINQLVDVCTCAGPGQKECDNAIRKIQSMRPLLDNLSEPVRDTSYFECLDSVLEQSKVLGEAMASIVSSHVKPEPLAHGVKTMASAICELIEAGVQEPQKCAGAILLLKAGVRNRQHQTTLTRFRTGHLKPLKIDNNNKIYPTCPKCSLVPAAPEHILACIRCTKQDLWERLLLIIKQLEEHELMEFAGYLIGIAEPGSVPGRPGLMDPAQLARASQAVHAACQQMVESKEPQIHNAANVIAKHTSVLCNSSRVASFKTTDAAAKSQFIYSAKEVASTTASLVHAIRALGEDPSDRNRQNLQETTKPLFVAIDKLIAYASAAEFATIPAKLSEKARHEQQPIMDSGLDIIEGSCNMIGAAKSLVVEPKEPLSWKALSENSKKVSDAIITLVAAIKDHSPGQKECDDALKKLGQAMQLLSQGPCVNGGPPPCFDKSIQDRLQATSAEILRQSEAICKAAKSEPQTLANSVKCLSEQAEPLARAAVLANDPAAQHQLPDLVRPVLESSMQLLVVAKETGGNPRSSHLHGELDQAMAATKAAVQELLSSLAKMDSSAKHIDSLSQALNKMEIQPSSPKAEKSFSDFGSAMTNVAKEIAKTSQEMASKSGSSPSDLNHLAQQLCGQFSQLAALVPGCLATCSSPELGNKIKESMKELGQACQGVVKATATHLTSPAPYTQQALSDSSWAVAERVSQLLSALSAGSRGLQACDNAASTVSGIIGDLDTTILFATAGTLHPDTDQETFSDHRYSIMEALLQTAEALVADTKMLVSGAHAGQEQLAVAAQSAVSTIVQLTEVVKLGAASLGTNNTQSQVLLINAVKDVASSLGDLIQATKAASLRGPGSTASALLNEQAKNASAFVIKTRSTTQWQADLAPKEMAASDMRNRRHMQPLLTWSTNAAHPSLLTIITSLLKTVKAVEDEHSRGTRALESTTEALNQEIRAYTSQRGGVGKTVTPEELVRVTKPVTVATARTVAAGTSCKQDDAIVAANMSRRAFTDLLLTCKAASQAVEEPLKSEIYEAGQRCAVTYYELLQQILQVLQKPSLEGRQRLADYSRSIAQTLADIVNLAKVMKGSDYVDPEDPTAIAESELIFAANSIDAAAKKLESFRPRHSLKVGAAAWWWADACGGYGRYAPVSLFARYHTTDESQNFDEMILEAARAIATATSALMRAATDAQRDLVQTGKASVTTSKCWSDDGQWSEGLISAAGYLIGIAEPGSVPGRPGLMDPAQLARASQAVHAACQQMVESKEPQIHNAANVIAKHTSVLCNSSRVASFKTTDAAAKSQFIYSAKEVASTTASLVHAIRALGEDPSDRNRQNLQETTKPLFVAIDKLIAYASAAEFATIPAKLSEKARHEQQPIMDSGLDIIEGSCNMIGAAKSLVVEPKEPLSWKALSENSKKVSDAIITLVAAIKDHSPGQKECDDALKKLGQAMQLLSQGPCVNGGPPPCFDKSIQDRLQATSAEILRQSEAICKAAKSEPQNLANSVKCLSEQAEPLARAAVLANDPAAQHQLPDLVRPVLESSMQLLVVAKETGGNPRVSSTPGSGTIYIFAHSQGHTNMATRTLAGYLQKLSKTSKIHLQWIPSHVGIEDNLAADALAKKDTKEPLPQKNKLTFKEIETVAKTKINKNCRIPPKHSWYSGVNPGGAMNIRNIRHQTTLTRFRTGHLKPLKIENNNKIYPTCPKCSLSSHLHGELDQAMAATKAAVQELLSSLAKMDSSAKHIDSLSQALNKMEIQPSTPKAEKSFSDFGSAMTNVAKEIAKTSQEMASKSGSSPSDLNHLAQQLCGQFSQLAALVPGCLATCSSPELGNKIKESMKELGQACQGVVKSTATHLTSPAPYTQQALADSSWAVAERVSQLLSALSAGSRGLQACDNAASTVSGIIGDLDTTILFATAGTLHPDTDQETFSDHRYSIMEALLQTAEALVADTKMLVSGAHAGQEQLAVAAQSAVSTIVQLTEVVKLGAASLGTNNTQSQVLLINAVKDVASSLGDLIQATKAASLRGPGSTASALLNEQAKSLLTIITSLLKTVKAVEDEHSRGTRALESTTEALNQEIRAYTSQRGGVGKTVTPEELVRVTKPVTVATARTVAAGTSCKQDDAIVAANMSRRAFTDLLLTCKAASQAVEEPLKSEIYEAGQRCAVTYYELLQQILQVLQKPSLEGRQRLADYSRSIAQTLADIVNLAKVMKGWSPVFSMYHSMLKQGFAPGSDYVDPEDPTAIAESELIFAANSIDAAAKKLESFRPRHSLKVGAAAWWWADACGGYGRYAPVSLFARYHTTDESQNFDEMILEAARAIATATSALMRAATDAQRDLVQTGKASVTTSKCWSDDGQWSEGLISAARLVSGATHSLVEAANQLVQGKGGSRERLVSAARQVAASTAQLLVACQVRAKPNSVSMRRLQAAGNAVKKATDNLVQSAQRVLGDDVAAEHVELSSGMVGGIAQEIVAREEILRKERELQEARNKLEALRRAKYHHEEARTNSDFACSLRLFLTWKPLLHSNMSTDTAPPYSWSGTLVEDHQPGDSSHHHQQGLPTPAAGGCPGGCPCHGGAWWLRCQESGVPDERQDVRAAADNVNSALQGLQDHVISLSAESPQEDVVEKIFTTSNRVTTAAGDTGEMMRQAHCLAKATSELITTMKGEADMVGDNDMRNRIMSAARILADATTRLLDAAKGCSNNPKDEDCQVALHRAVEDVCQATSGAASAAFKRKLIRKLENAAKETCSAATQTIAAAKGASVHLTNAPSSDELLESCMEVAAMIPKVIQGVKATMADVDSVPAQVALISPPSPLSRKIDWLPFLRHWNRAQGACSALEIERALAAIQEISEDLKQWKDQLEKGELKPLEGDSPENTAALMGASCRSVGSAMVQLLTAANQGQESTTGVAARDTARHLKGLAQACRAVAATGNEPAPLDCAEEAMACSKDLVSAAQAALEERPGDPSRLTAVARSVSTALSDCLSCLPALRQLDRALAAVAKSGQQLATSQQHFPTSNKPYSELQTNLNTAAASLNDSAARLVEDAPTSRLATTAEDFGRSYENLMDCGLEMAGVYSVSSKLLSAAKLTAADPTAPFSHNQLAAAARSVTDAINQLVDVCTCAGPGQKECDNAIRKIQSMRPLLDNLSEPVRDASYFECLDSVLEQSKVLGEAMASIVSSHVKPEPLAHGVKTMASAICELIEAEYRFGTSSKLITCQAGYLIGIAEPGSVPGRPGLMDPAQLARASQAVHAACQQMVESKEPQIHNAANVIAKHTSVLCNSSRVASFKTTDAAAKSQFIYSAKEVASTTASLVHAIRALGEDPSDRNRQNLQETTKPLFVAIDKLIAYASAAEFATIPAKLSEKARHEQQPIMDSGLDIIEGSCNMIGAAKSLVVEPKEPLSWKALSENSKKVSDAIITLVAAIKDHSPGQKECDDALKKLGQAMQLLSQGPCVNGGPPPCFDKSIQDRLQATSAEILRQSEAICKAAKSEPQTLANSVKCLSEQAEPLARAAVLANDPAAQHQLPDLVRPVLESSMQLLVVAKETGGNPRDHTNTRTPAGYLQKLSKTSKIHLQWIPSHVGIEDSEAADALAKKGTKEPLPQKNKLTFKEIETVAKTKINKNWRIPTKHSWYIGVNPGGAMNIRNIRHQTTLTRFRTGHLKPLKIENNNKIYPTCPKSMAATKAAVQELLSSLAKMDSSAKHIDSLSQALNKMEIQPSSPKAEKSFSDFGSAMTNVAKEIAKTSQEMASKSGSSPSDLNHLAQQLCGQFSQLAALVPGCLATCSSPELGNKIKESMKELGQACQGVVKATATHLTSPAPYTQQALADSSWAVAERVSQLLSALSAGSRGLQACDNAASTVSGIIGDLDTTILFATAGTLHPDTDQETFSDHRYSIMEALLQTAEALVADTKMLVSGAHAGQEQLAVAAQSAVSTIVQLTEVVKLGAASLGTNNTQSQVLLINAVKDVASSLGDLIQATKSASLRGPGSTASALLNEQAKSLLTIITSLLKTVKAVEDEHSRGTRALESTTEALNQEIRAYTSQRGGVGKTVTPEELVRVTKPVTVATARTVAAGTSCKQDDAIVAANMSRRAFTDLLLTCKAASQAVEEPLKSEIYEAGQRCAVTYYELLQQILQVLQKPSLEGRQRLADYSRSIAQTLADIVNLAKVMKGSDYVDPEDPTAIAESELIFAANSIDAAAKKLESFRPRHSLKVGAAAWWWADACGGYGRYAPVSLFARYHTTDESQNFDEMILEAARAIATATSALMRAATDAQRDLVQTGKASVTTSKCWSDDGQWSEGLISAARLVSGATHSLVEAANQLVQGKGGSRERLVSAARQVAASTAQLLVACQVRAKPNSVSMRRLQAAGNAVKKATDNLVQSAQRVLGDDVAAEHVELSSGMVGGIAQEIVAREEILRKERELQEARNKLEALRRAKYHHEEARTNRVDRMDEKNETQSAEEDTAEGENNPAVSTPKIEPPPPSAELPAVLARLAACLSALQTTSDRVTHRTEIEVQSFDGTYPAAQFFRTYDQKTDWDGLTNTEKVLRLPRYLNNKPLEHFRRLRMETQHYIQVRQTFLDLYPETNEATYAQYFSMKLAGQPNLEEYYRNKTALGLQLGLPQEVILETLTEGLPPSDQRLVRIVPPENLGAWFRLVQRIRGSGAPSPRHPDEHAPPLLGPYAPVRPSPRTVPTRSTPPTDCRFCGGLHWHSECRLRQAPQLPRASGDARAARSAQLAEQRPRAQPHHQASRAQATGITKGAPDQQPAGQITFPLSIHAITQNEVFHVVDAPLPFGILGINTLRKFKLKIDFAHGTMYQLDAPLSPLTYHFAVLPERCTYWECQADLCKAHTIFPPSANNTQYAHFSDNTSTTQGLTQPPHHVQSKNFFRANCSYYRVKVPEQPPKANLSHPTKVQTDHLHHTPKHPHSTHHSMYHTHHPSSPEHLPGIPIDNQPQPPYPPQFPALLRQYQHVFSRNKFAVPCLKVPPVRIATNSDKVVTIRPYRVPICDQREIRSQIRQMLDNDIIEPSYSPFSSPVTLVTKRDKTKRFCIDYRKVNEVISSDVHPLPRIEDILDRLARAKYFSTADVSSAYWQVPIHPDSRPLLAFATIDGLYQPTRLPFGLKTSPQIYERAINQVLQGHGLDCVAHYFDDFVIYSETLEEHQEHLRKFFAFCDAENLQLNLTKCEFFRQTIEFLGYTITAGTTTPLIRNTDVIHAIPPPNNRKTLQSFLGAVNVYNKFIPDYARLRTPLNNLLKKDVTWDWDDKCQKAFTSLKESLTQHPVLHLYKDELPCQVYCDASTLGIAGVLKQVHSAGKAYPVQYFSRALRVHERNYTISELECLAIVESVEKFRVYLMGRKFTIFSDHHALQWLKTIKNPSGRLFRWSLRLSCYEYEVRYIKGALQHEADLLSRNPFCGFLDATLIKNHQLTPSGESKLTIDRNGLQTLKRRGVTKIVVPDALVPDLLTKVHSRYNHPGISQMTRLISPQYYWKGMSEDISKTTKACAICQSTKPPRGPTFGELGQLPVATQPFDLVALDTIAGLAKYGNAKAYLHVVVDHFSRYTWTFPSKSTSITTYQQVIKRVLQDGSPKRLLTDRAPAFTSPKFRKFLINRNIHPLLTTSNNPQANGLCERLNATLTGKLRLLHLENPKAAWTKLAKRVTVVYNNTPHSVTGFPPGYLMFGVLPPELTEHVNPYPVLTTARRIAHERTQAKHLKDKHAYDQQHKTPHFEPGDLVLVKVYHHPNTGKLAPYFTGPYEILEIISPNVVRINRPNQPLNRNTDTVHVNKLQYYNENIRYIAPPTLIPHPAKPQSRTLPPLFEHLTPDLFTVERFAPTIGNCTTTTPVDPQCNIIAQRDIPQPAISRPTHITKVKTPIPTVRADPKPIPLQARFFHNVKTFPLFHLLYLINLFILPTVLLPMATLLYVSVYTLQPNRLFQLQEALFEITIAVVELIHRTIGIILPELWTILVHSHALVALIGEIIGEIFQTLFRARQVE</sequence>
<evidence type="ECO:0000259" key="15">
    <source>
        <dbReference type="PROSITE" id="PS50878"/>
    </source>
</evidence>
<feature type="compositionally biased region" description="Basic and acidic residues" evidence="12">
    <location>
        <begin position="4081"/>
        <end position="4091"/>
    </location>
</feature>
<evidence type="ECO:0000256" key="6">
    <source>
        <dbReference type="ARBA" id="ARBA00022722"/>
    </source>
</evidence>
<dbReference type="InterPro" id="IPR032425">
    <property type="entry name" value="FERM_f0"/>
</dbReference>
<dbReference type="Pfam" id="PF17921">
    <property type="entry name" value="Integrase_H2C2"/>
    <property type="match status" value="1"/>
</dbReference>
<name>A0ABY6L866_9ARAC</name>
<keyword evidence="4" id="KW-0808">Transferase</keyword>
<keyword evidence="11" id="KW-0175">Coiled coil</keyword>
<dbReference type="InterPro" id="IPR015009">
    <property type="entry name" value="Vinculin-bd_dom"/>
</dbReference>
<keyword evidence="6" id="KW-0540">Nuclease</keyword>
<keyword evidence="8" id="KW-0378">Hydrolase</keyword>
<keyword evidence="13" id="KW-1133">Transmembrane helix</keyword>
<keyword evidence="3" id="KW-0963">Cytoplasm</keyword>
<feature type="coiled-coil region" evidence="11">
    <location>
        <begin position="4008"/>
        <end position="4042"/>
    </location>
</feature>
<dbReference type="SUPFAM" id="SSF53098">
    <property type="entry name" value="Ribonuclease H-like"/>
    <property type="match status" value="1"/>
</dbReference>
<evidence type="ECO:0000256" key="9">
    <source>
        <dbReference type="ARBA" id="ARBA00022918"/>
    </source>
</evidence>
<dbReference type="Gene3D" id="2.40.70.10">
    <property type="entry name" value="Acid Proteases"/>
    <property type="match status" value="1"/>
</dbReference>
<feature type="transmembrane region" description="Helical" evidence="13">
    <location>
        <begin position="7445"/>
        <end position="7472"/>
    </location>
</feature>
<keyword evidence="13" id="KW-0812">Transmembrane</keyword>
<evidence type="ECO:0000259" key="17">
    <source>
        <dbReference type="PROSITE" id="PS50994"/>
    </source>
</evidence>
<evidence type="ECO:0000256" key="12">
    <source>
        <dbReference type="SAM" id="MobiDB-lite"/>
    </source>
</evidence>
<evidence type="ECO:0000256" key="11">
    <source>
        <dbReference type="SAM" id="Coils"/>
    </source>
</evidence>
<dbReference type="InterPro" id="IPR000299">
    <property type="entry name" value="FERM_domain"/>
</dbReference>
<feature type="domain" description="Integrase catalytic" evidence="17">
    <location>
        <begin position="7068"/>
        <end position="7226"/>
    </location>
</feature>
<feature type="compositionally biased region" description="Basic residues" evidence="12">
    <location>
        <begin position="6462"/>
        <end position="6479"/>
    </location>
</feature>
<gene>
    <name evidence="18" type="ORF">LAZ67_15000607</name>
</gene>
<dbReference type="InterPro" id="IPR043128">
    <property type="entry name" value="Rev_trsase/Diguanyl_cyclase"/>
</dbReference>
<feature type="coiled-coil region" evidence="11">
    <location>
        <begin position="1251"/>
        <end position="1297"/>
    </location>
</feature>
<dbReference type="InterPro" id="IPR015224">
    <property type="entry name" value="Talin_cent"/>
</dbReference>
<dbReference type="InterPro" id="IPR012337">
    <property type="entry name" value="RNaseH-like_sf"/>
</dbReference>
<dbReference type="InterPro" id="IPR036397">
    <property type="entry name" value="RNaseH_sf"/>
</dbReference>
<keyword evidence="19" id="KW-1185">Reference proteome</keyword>
<proteinExistence type="predicted"/>
<dbReference type="PANTHER" id="PTHR19981">
    <property type="entry name" value="TALIN"/>
    <property type="match status" value="1"/>
</dbReference>
<dbReference type="CDD" id="cd01647">
    <property type="entry name" value="RT_LTR"/>
    <property type="match status" value="1"/>
</dbReference>
<dbReference type="PROSITE" id="PS50945">
    <property type="entry name" value="I_LWEQ"/>
    <property type="match status" value="3"/>
</dbReference>
<keyword evidence="13" id="KW-0472">Membrane</keyword>
<feature type="domain" description="FERM" evidence="14">
    <location>
        <begin position="123"/>
        <end position="471"/>
    </location>
</feature>
<comment type="subcellular location">
    <subcellularLocation>
        <location evidence="1">Cytoplasm</location>
        <location evidence="1">Cytoskeleton</location>
    </subcellularLocation>
</comment>
<dbReference type="InterPro" id="IPR057346">
    <property type="entry name" value="Talin1/2_VBS2"/>
</dbReference>
<dbReference type="PROSITE" id="PS50878">
    <property type="entry name" value="RT_POL"/>
    <property type="match status" value="1"/>
</dbReference>
<feature type="compositionally biased region" description="Low complexity" evidence="12">
    <location>
        <begin position="6228"/>
        <end position="6239"/>
    </location>
</feature>
<evidence type="ECO:0000256" key="1">
    <source>
        <dbReference type="ARBA" id="ARBA00004245"/>
    </source>
</evidence>
<dbReference type="SMART" id="SM00295">
    <property type="entry name" value="B41"/>
    <property type="match status" value="1"/>
</dbReference>
<dbReference type="InterPro" id="IPR049108">
    <property type="entry name" value="Talin_R4"/>
</dbReference>
<dbReference type="SMART" id="SM00307">
    <property type="entry name" value="ILWEQ"/>
    <property type="match status" value="2"/>
</dbReference>
<dbReference type="PROSITE" id="PS50994">
    <property type="entry name" value="INTEGRASE"/>
    <property type="match status" value="1"/>
</dbReference>